<keyword evidence="1" id="KW-0812">Transmembrane</keyword>
<organism evidence="4 5">
    <name type="scientific">Algoriphagus aquimarinus</name>
    <dbReference type="NCBI Taxonomy" id="237018"/>
    <lineage>
        <taxon>Bacteria</taxon>
        <taxon>Pseudomonadati</taxon>
        <taxon>Bacteroidota</taxon>
        <taxon>Cytophagia</taxon>
        <taxon>Cytophagales</taxon>
        <taxon>Cyclobacteriaceae</taxon>
        <taxon>Algoriphagus</taxon>
    </lineage>
</organism>
<dbReference type="InterPro" id="IPR032508">
    <property type="entry name" value="FecR_C"/>
</dbReference>
<name>A0A5C7APC3_9BACT</name>
<protein>
    <submittedName>
        <fullName evidence="4">FecR family protein</fullName>
    </submittedName>
</protein>
<accession>A0A5C7APC3</accession>
<dbReference type="PANTHER" id="PTHR30273">
    <property type="entry name" value="PERIPLASMIC SIGNAL SENSOR AND SIGMA FACTOR ACTIVATOR FECR-RELATED"/>
    <property type="match status" value="1"/>
</dbReference>
<dbReference type="InterPro" id="IPR006860">
    <property type="entry name" value="FecR"/>
</dbReference>
<dbReference type="AlphaFoldDB" id="A0A5C7APC3"/>
<comment type="caution">
    <text evidence="4">The sequence shown here is derived from an EMBL/GenBank/DDBJ whole genome shotgun (WGS) entry which is preliminary data.</text>
</comment>
<dbReference type="GO" id="GO:0016989">
    <property type="term" value="F:sigma factor antagonist activity"/>
    <property type="evidence" value="ECO:0007669"/>
    <property type="project" value="TreeGrafter"/>
</dbReference>
<dbReference type="PIRSF" id="PIRSF018266">
    <property type="entry name" value="FecR"/>
    <property type="match status" value="1"/>
</dbReference>
<dbReference type="OrthoDB" id="1099916at2"/>
<dbReference type="InterPro" id="IPR012373">
    <property type="entry name" value="Ferrdict_sens_TM"/>
</dbReference>
<reference evidence="4 5" key="1">
    <citation type="submission" date="2019-08" db="EMBL/GenBank/DDBJ databases">
        <title>Genomes sequence of Algoriphagus aquimarinus ACAM450.</title>
        <authorList>
            <person name="Bowman J.P."/>
        </authorList>
    </citation>
    <scope>NUCLEOTIDE SEQUENCE [LARGE SCALE GENOMIC DNA]</scope>
    <source>
        <strain evidence="4 5">ACAM 450</strain>
    </source>
</reference>
<evidence type="ECO:0000259" key="2">
    <source>
        <dbReference type="Pfam" id="PF04773"/>
    </source>
</evidence>
<dbReference type="PANTHER" id="PTHR30273:SF2">
    <property type="entry name" value="PROTEIN FECR"/>
    <property type="match status" value="1"/>
</dbReference>
<proteinExistence type="predicted"/>
<keyword evidence="1" id="KW-1133">Transmembrane helix</keyword>
<dbReference type="Pfam" id="PF16344">
    <property type="entry name" value="FecR_C"/>
    <property type="match status" value="1"/>
</dbReference>
<keyword evidence="1" id="KW-0472">Membrane</keyword>
<feature type="domain" description="FecR protein" evidence="2">
    <location>
        <begin position="142"/>
        <end position="235"/>
    </location>
</feature>
<evidence type="ECO:0000256" key="1">
    <source>
        <dbReference type="SAM" id="Phobius"/>
    </source>
</evidence>
<evidence type="ECO:0000313" key="5">
    <source>
        <dbReference type="Proteomes" id="UP000321935"/>
    </source>
</evidence>
<dbReference type="EMBL" id="VORW01000008">
    <property type="protein sequence ID" value="TXE10211.1"/>
    <property type="molecule type" value="Genomic_DNA"/>
</dbReference>
<sequence length="353" mass="40783">MKSMDPELIRKFFDGKCSPEEVHQVLIWINSEEGAKDLQEKFEKFEPTNKQVYINSQSVLDKIHDRIELEENESLSAKENNVRNIPSKKRTKNTLLKRWKLGIAMSFLLTVMASAVWLFSNRRHEELLTLDKENQIEYLTKQTQSGEKLTLKLNDGSIIQLNSNTTIRFPKHFEGNTREVYMEGQAFFDVHRDENKPFIVHSRDLITSVLGTSFAILEDAATQVSQVAVLTGKVKVSMSSESDLEEADDLYLDPMDAASFNGVQGSFERIKVDYDNAFAWKDNVIVFQNATFIEVLKKLEDWYGVNFQLKSSFKAHKDYSGRFDDQTLEEILIGLSFTYDFEYEIKNDTIIIH</sequence>
<evidence type="ECO:0000259" key="3">
    <source>
        <dbReference type="Pfam" id="PF16344"/>
    </source>
</evidence>
<feature type="transmembrane region" description="Helical" evidence="1">
    <location>
        <begin position="99"/>
        <end position="119"/>
    </location>
</feature>
<dbReference type="Proteomes" id="UP000321935">
    <property type="component" value="Unassembled WGS sequence"/>
</dbReference>
<dbReference type="Gene3D" id="3.55.50.30">
    <property type="match status" value="1"/>
</dbReference>
<feature type="domain" description="Protein FecR C-terminal" evidence="3">
    <location>
        <begin position="285"/>
        <end position="352"/>
    </location>
</feature>
<evidence type="ECO:0000313" key="4">
    <source>
        <dbReference type="EMBL" id="TXE10211.1"/>
    </source>
</evidence>
<dbReference type="Gene3D" id="2.60.120.1440">
    <property type="match status" value="1"/>
</dbReference>
<gene>
    <name evidence="4" type="ORF">ESV85_12790</name>
</gene>
<dbReference type="Pfam" id="PF04773">
    <property type="entry name" value="FecR"/>
    <property type="match status" value="1"/>
</dbReference>